<comment type="caution">
    <text evidence="4">The sequence shown here is derived from an EMBL/GenBank/DDBJ whole genome shotgun (WGS) entry which is preliminary data.</text>
</comment>
<dbReference type="GO" id="GO:0005524">
    <property type="term" value="F:ATP binding"/>
    <property type="evidence" value="ECO:0007669"/>
    <property type="project" value="UniProtKB-KW"/>
</dbReference>
<dbReference type="EMBL" id="JACDTQ010003801">
    <property type="protein sequence ID" value="KAF5912848.1"/>
    <property type="molecule type" value="Genomic_DNA"/>
</dbReference>
<organism evidence="4 5">
    <name type="scientific">Diceros bicornis minor</name>
    <name type="common">South-central black rhinoceros</name>
    <dbReference type="NCBI Taxonomy" id="77932"/>
    <lineage>
        <taxon>Eukaryota</taxon>
        <taxon>Metazoa</taxon>
        <taxon>Chordata</taxon>
        <taxon>Craniata</taxon>
        <taxon>Vertebrata</taxon>
        <taxon>Euteleostomi</taxon>
        <taxon>Mammalia</taxon>
        <taxon>Eutheria</taxon>
        <taxon>Laurasiatheria</taxon>
        <taxon>Perissodactyla</taxon>
        <taxon>Rhinocerotidae</taxon>
        <taxon>Diceros</taxon>
    </lineage>
</organism>
<dbReference type="Proteomes" id="UP000551758">
    <property type="component" value="Unassembled WGS sequence"/>
</dbReference>
<evidence type="ECO:0000313" key="4">
    <source>
        <dbReference type="EMBL" id="KAF5912848.1"/>
    </source>
</evidence>
<reference evidence="4 5" key="1">
    <citation type="journal article" date="2020" name="Mol. Biol. Evol.">
        <title>Interspecific Gene Flow and the Evolution of Specialization in Black and White Rhinoceros.</title>
        <authorList>
            <person name="Moodley Y."/>
            <person name="Westbury M.V."/>
            <person name="Russo I.M."/>
            <person name="Gopalakrishnan S."/>
            <person name="Rakotoarivelo A."/>
            <person name="Olsen R.A."/>
            <person name="Prost S."/>
            <person name="Tunstall T."/>
            <person name="Ryder O.A."/>
            <person name="Dalen L."/>
            <person name="Bruford M.W."/>
        </authorList>
    </citation>
    <scope>NUCLEOTIDE SEQUENCE [LARGE SCALE GENOMIC DNA]</scope>
    <source>
        <strain evidence="4">SBR-YM</strain>
        <tissue evidence="4">Skin</tissue>
    </source>
</reference>
<keyword evidence="5" id="KW-1185">Reference proteome</keyword>
<proteinExistence type="inferred from homology"/>
<dbReference type="AlphaFoldDB" id="A0A7J7EAS3"/>
<name>A0A7J7EAS3_DICBM</name>
<keyword evidence="3" id="KW-0067">ATP-binding</keyword>
<accession>A0A7J7EAS3</accession>
<evidence type="ECO:0000256" key="1">
    <source>
        <dbReference type="ARBA" id="ARBA00007381"/>
    </source>
</evidence>
<protein>
    <submittedName>
        <fullName evidence="4">Uncharacterized protein</fullName>
    </submittedName>
</protein>
<dbReference type="FunFam" id="3.30.420.40:FF:000028">
    <property type="entry name" value="heat shock 70 kDa protein-like"/>
    <property type="match status" value="1"/>
</dbReference>
<keyword evidence="2" id="KW-0547">Nucleotide-binding</keyword>
<evidence type="ECO:0000256" key="3">
    <source>
        <dbReference type="ARBA" id="ARBA00022840"/>
    </source>
</evidence>
<evidence type="ECO:0000256" key="2">
    <source>
        <dbReference type="ARBA" id="ARBA00022741"/>
    </source>
</evidence>
<sequence>MKNKSGGKEQREKRLPLNIAVPVTTYSNELSYIYTQKPMSQLPTVAKDMGTIYSCVGIFQHGKVEMIAND</sequence>
<evidence type="ECO:0000313" key="5">
    <source>
        <dbReference type="Proteomes" id="UP000551758"/>
    </source>
</evidence>
<gene>
    <name evidence="4" type="ORF">HPG69_007841</name>
</gene>
<comment type="similarity">
    <text evidence="1">Belongs to the heat shock protein 70 family.</text>
</comment>